<dbReference type="InterPro" id="IPR045857">
    <property type="entry name" value="O16G_dom_2"/>
</dbReference>
<keyword evidence="3" id="KW-0963">Cytoplasm</keyword>
<evidence type="ECO:0000256" key="5">
    <source>
        <dbReference type="ARBA" id="ARBA00023295"/>
    </source>
</evidence>
<dbReference type="PANTHER" id="PTHR10357">
    <property type="entry name" value="ALPHA-AMYLASE FAMILY MEMBER"/>
    <property type="match status" value="1"/>
</dbReference>
<dbReference type="Pfam" id="PF00128">
    <property type="entry name" value="Alpha-amylase"/>
    <property type="match status" value="1"/>
</dbReference>
<dbReference type="FunFam" id="2.60.40.1180:FF:000007">
    <property type="entry name" value="Sucrose isomerase"/>
    <property type="match status" value="1"/>
</dbReference>
<dbReference type="PANTHER" id="PTHR10357:SF184">
    <property type="entry name" value="OLIGO-1,6-GLUCOSIDASE 1"/>
    <property type="match status" value="1"/>
</dbReference>
<protein>
    <recommendedName>
        <fullName evidence="7">oligo-1,6-glucosidase</fullName>
        <ecNumber evidence="7">3.2.1.10</ecNumber>
    </recommendedName>
</protein>
<dbReference type="GO" id="GO:0005737">
    <property type="term" value="C:cytoplasm"/>
    <property type="evidence" value="ECO:0007669"/>
    <property type="project" value="UniProtKB-SubCell"/>
</dbReference>
<dbReference type="SUPFAM" id="SSF51011">
    <property type="entry name" value="Glycosyl hydrolase domain"/>
    <property type="match status" value="1"/>
</dbReference>
<dbReference type="GO" id="GO:0009313">
    <property type="term" value="P:oligosaccharide catabolic process"/>
    <property type="evidence" value="ECO:0007669"/>
    <property type="project" value="TreeGrafter"/>
</dbReference>
<dbReference type="InterPro" id="IPR056300">
    <property type="entry name" value="SusG-like_C"/>
</dbReference>
<proteinExistence type="inferred from homology"/>
<dbReference type="GO" id="GO:0004556">
    <property type="term" value="F:alpha-amylase activity"/>
    <property type="evidence" value="ECO:0007669"/>
    <property type="project" value="TreeGrafter"/>
</dbReference>
<evidence type="ECO:0000259" key="8">
    <source>
        <dbReference type="SMART" id="SM00642"/>
    </source>
</evidence>
<dbReference type="Gene3D" id="3.90.400.10">
    <property type="entry name" value="Oligo-1,6-glucosidase, Domain 2"/>
    <property type="match status" value="1"/>
</dbReference>
<keyword evidence="4 9" id="KW-0378">Hydrolase</keyword>
<comment type="subcellular location">
    <subcellularLocation>
        <location evidence="1">Cytoplasm</location>
    </subcellularLocation>
</comment>
<dbReference type="EC" id="3.2.1.10" evidence="7"/>
<dbReference type="Pfam" id="PF23915">
    <property type="entry name" value="SusG_C"/>
    <property type="match status" value="1"/>
</dbReference>
<comment type="catalytic activity">
    <reaction evidence="6">
        <text>Hydrolysis of (1-&gt;6)-alpha-D-glucosidic linkages in some oligosaccharides produced from starch and glycogen by alpha-amylase, and in isomaltose.</text>
        <dbReference type="EC" id="3.2.1.10"/>
    </reaction>
</comment>
<keyword evidence="5 9" id="KW-0326">Glycosidase</keyword>
<evidence type="ECO:0000313" key="10">
    <source>
        <dbReference type="Proteomes" id="UP000551878"/>
    </source>
</evidence>
<evidence type="ECO:0000256" key="4">
    <source>
        <dbReference type="ARBA" id="ARBA00022801"/>
    </source>
</evidence>
<dbReference type="InterPro" id="IPR013780">
    <property type="entry name" value="Glyco_hydro_b"/>
</dbReference>
<organism evidence="9 10">
    <name type="scientific">Texcoconibacillus texcoconensis</name>
    <dbReference type="NCBI Taxonomy" id="1095777"/>
    <lineage>
        <taxon>Bacteria</taxon>
        <taxon>Bacillati</taxon>
        <taxon>Bacillota</taxon>
        <taxon>Bacilli</taxon>
        <taxon>Bacillales</taxon>
        <taxon>Bacillaceae</taxon>
        <taxon>Texcoconibacillus</taxon>
    </lineage>
</organism>
<accession>A0A840QRV3</accession>
<sequence length="508" mass="60002">MYQSPNDDNGYDISDYQDIMDEFGTMDDWEHLLAEVHKRGMRLVMDLVVNHTSDEHAWFVESRKSKDNPYRDYYIWRAPKEDGSEPNNWASSFSGSAWQYDDMTGEYYLHLFSKKQPDLNWENPTVREEVYNMMRWWLDKGIDGFRMDVINFISKHPDLPDGKIKEGKKHASGSAYFRNGPRIHEFLQEMNEKALDDYDVMTVGEMPGVTPDWAQEYTDPKNNELNMVFQFEHVDLDSGSGGKWDLRQLQLTDLKENLSKWQYALQDVGWNSLYMNNHDQPRMVSRFGNDGQYREKSAKMLATLLHMMKGTPYIYQGEEFGMTNVQFEDIHDYRDIETLNMYKEKREEGVPHEEIMQSIYVKGRDNARTPVQWNDREHAGFTTGTPWIRVNPNYREINAEAALNDPQSIFHYYRQLIDIRRREDVVVYGDYELLMADDEEVFAYTRTLNEATLLVICNFYDGAPTFKLPKTLHDHKKHLLITNDEIGDELSEELTLRPYEARVYKLTR</sequence>
<comment type="caution">
    <text evidence="9">The sequence shown here is derived from an EMBL/GenBank/DDBJ whole genome shotgun (WGS) entry which is preliminary data.</text>
</comment>
<comment type="similarity">
    <text evidence="2">Belongs to the glycosyl hydrolase 13 family.</text>
</comment>
<dbReference type="AlphaFoldDB" id="A0A840QRV3"/>
<dbReference type="SUPFAM" id="SSF51445">
    <property type="entry name" value="(Trans)glycosidases"/>
    <property type="match status" value="1"/>
</dbReference>
<dbReference type="NCBIfam" id="NF008183">
    <property type="entry name" value="PRK10933.1"/>
    <property type="match status" value="1"/>
</dbReference>
<dbReference type="Gene3D" id="3.20.20.80">
    <property type="entry name" value="Glycosidases"/>
    <property type="match status" value="1"/>
</dbReference>
<dbReference type="InterPro" id="IPR017853">
    <property type="entry name" value="GH"/>
</dbReference>
<gene>
    <name evidence="9" type="ORF">HNQ41_002207</name>
</gene>
<dbReference type="Proteomes" id="UP000551878">
    <property type="component" value="Unassembled WGS sequence"/>
</dbReference>
<name>A0A840QRV3_9BACI</name>
<reference evidence="9 10" key="1">
    <citation type="submission" date="2020-08" db="EMBL/GenBank/DDBJ databases">
        <title>Genomic Encyclopedia of Type Strains, Phase IV (KMG-IV): sequencing the most valuable type-strain genomes for metagenomic binning, comparative biology and taxonomic classification.</title>
        <authorList>
            <person name="Goeker M."/>
        </authorList>
    </citation>
    <scope>NUCLEOTIDE SEQUENCE [LARGE SCALE GENOMIC DNA]</scope>
    <source>
        <strain evidence="9 10">DSM 24696</strain>
    </source>
</reference>
<dbReference type="EMBL" id="JACHHB010000009">
    <property type="protein sequence ID" value="MBB5174017.1"/>
    <property type="molecule type" value="Genomic_DNA"/>
</dbReference>
<dbReference type="SMART" id="SM00642">
    <property type="entry name" value="Aamy"/>
    <property type="match status" value="1"/>
</dbReference>
<dbReference type="Gene3D" id="2.60.40.1180">
    <property type="entry name" value="Golgi alpha-mannosidase II"/>
    <property type="match status" value="1"/>
</dbReference>
<dbReference type="FunFam" id="3.20.20.80:FF:000014">
    <property type="entry name" value="Alpha,alpha-phosphotrehalase"/>
    <property type="match status" value="1"/>
</dbReference>
<keyword evidence="10" id="KW-1185">Reference proteome</keyword>
<dbReference type="InterPro" id="IPR006047">
    <property type="entry name" value="GH13_cat_dom"/>
</dbReference>
<feature type="domain" description="Glycosyl hydrolase family 13 catalytic" evidence="8">
    <location>
        <begin position="2"/>
        <end position="368"/>
    </location>
</feature>
<evidence type="ECO:0000256" key="6">
    <source>
        <dbReference type="ARBA" id="ARBA00036217"/>
    </source>
</evidence>
<evidence type="ECO:0000256" key="1">
    <source>
        <dbReference type="ARBA" id="ARBA00004496"/>
    </source>
</evidence>
<evidence type="ECO:0000313" key="9">
    <source>
        <dbReference type="EMBL" id="MBB5174017.1"/>
    </source>
</evidence>
<evidence type="ECO:0000256" key="2">
    <source>
        <dbReference type="ARBA" id="ARBA00008061"/>
    </source>
</evidence>
<dbReference type="FunFam" id="3.90.400.10:FF:000002">
    <property type="entry name" value="Sucrose isomerase"/>
    <property type="match status" value="1"/>
</dbReference>
<dbReference type="GO" id="GO:0004574">
    <property type="term" value="F:oligo-1,6-glucosidase activity"/>
    <property type="evidence" value="ECO:0007669"/>
    <property type="project" value="UniProtKB-EC"/>
</dbReference>
<dbReference type="CDD" id="cd11333">
    <property type="entry name" value="AmyAc_SI_OligoGlu_DGase"/>
    <property type="match status" value="1"/>
</dbReference>
<evidence type="ECO:0000256" key="3">
    <source>
        <dbReference type="ARBA" id="ARBA00022490"/>
    </source>
</evidence>
<evidence type="ECO:0000256" key="7">
    <source>
        <dbReference type="ARBA" id="ARBA00038939"/>
    </source>
</evidence>